<feature type="transmembrane region" description="Helical" evidence="1">
    <location>
        <begin position="146"/>
        <end position="168"/>
    </location>
</feature>
<protein>
    <submittedName>
        <fullName evidence="3">VanZ family protein</fullName>
    </submittedName>
</protein>
<reference evidence="3 4" key="1">
    <citation type="submission" date="2020-07" db="EMBL/GenBank/DDBJ databases">
        <title>Draft genome and description of Aeromicrobium phoceense strain Marseille-Q0843 isolated from healthy skin swab.</title>
        <authorList>
            <person name="Boxberger M."/>
            <person name="La Scola B."/>
        </authorList>
    </citation>
    <scope>NUCLEOTIDE SEQUENCE [LARGE SCALE GENOMIC DNA]</scope>
    <source>
        <strain evidence="3 4">Marseille-Q0843</strain>
    </source>
</reference>
<sequence length="171" mass="17034">MQQPRPRVPRAVIALAVLYVVLAAAIALWPRHVDSGLGVETWPLTTAIADVLSVPASRVVEGAEVLANTLFFVPVGAVVAVALPRASVLVAVSAGLVIAVAIELAQGLGPLDRTASLLDVVADVAGAVLGFGAVRAASSGSPVARAAFAMLAAVVLVVLGVLLAGLVIPGS</sequence>
<keyword evidence="1" id="KW-0812">Transmembrane</keyword>
<dbReference type="EMBL" id="JACEOG010000001">
    <property type="protein sequence ID" value="MBA4607591.1"/>
    <property type="molecule type" value="Genomic_DNA"/>
</dbReference>
<keyword evidence="4" id="KW-1185">Reference proteome</keyword>
<proteinExistence type="predicted"/>
<dbReference type="InterPro" id="IPR006976">
    <property type="entry name" value="VanZ-like"/>
</dbReference>
<dbReference type="Proteomes" id="UP000550354">
    <property type="component" value="Unassembled WGS sequence"/>
</dbReference>
<evidence type="ECO:0000259" key="2">
    <source>
        <dbReference type="Pfam" id="PF04892"/>
    </source>
</evidence>
<keyword evidence="1" id="KW-1133">Transmembrane helix</keyword>
<dbReference type="RefSeq" id="WP_181753745.1">
    <property type="nucleotide sequence ID" value="NZ_JACEOG010000001.1"/>
</dbReference>
<comment type="caution">
    <text evidence="3">The sequence shown here is derived from an EMBL/GenBank/DDBJ whole genome shotgun (WGS) entry which is preliminary data.</text>
</comment>
<feature type="transmembrane region" description="Helical" evidence="1">
    <location>
        <begin position="12"/>
        <end position="29"/>
    </location>
</feature>
<accession>A0A838XFB3</accession>
<feature type="domain" description="VanZ-like" evidence="2">
    <location>
        <begin position="17"/>
        <end position="135"/>
    </location>
</feature>
<feature type="transmembrane region" description="Helical" evidence="1">
    <location>
        <begin position="88"/>
        <end position="109"/>
    </location>
</feature>
<feature type="transmembrane region" description="Helical" evidence="1">
    <location>
        <begin position="115"/>
        <end position="134"/>
    </location>
</feature>
<organism evidence="3 4">
    <name type="scientific">Aeromicrobium phoceense</name>
    <dbReference type="NCBI Taxonomy" id="2754045"/>
    <lineage>
        <taxon>Bacteria</taxon>
        <taxon>Bacillati</taxon>
        <taxon>Actinomycetota</taxon>
        <taxon>Actinomycetes</taxon>
        <taxon>Propionibacteriales</taxon>
        <taxon>Nocardioidaceae</taxon>
        <taxon>Aeromicrobium</taxon>
    </lineage>
</organism>
<keyword evidence="1" id="KW-0472">Membrane</keyword>
<evidence type="ECO:0000313" key="4">
    <source>
        <dbReference type="Proteomes" id="UP000550354"/>
    </source>
</evidence>
<feature type="transmembrane region" description="Helical" evidence="1">
    <location>
        <begin position="65"/>
        <end position="83"/>
    </location>
</feature>
<dbReference type="Pfam" id="PF04892">
    <property type="entry name" value="VanZ"/>
    <property type="match status" value="1"/>
</dbReference>
<name>A0A838XFB3_9ACTN</name>
<evidence type="ECO:0000256" key="1">
    <source>
        <dbReference type="SAM" id="Phobius"/>
    </source>
</evidence>
<gene>
    <name evidence="3" type="ORF">H1W00_03800</name>
</gene>
<dbReference type="AlphaFoldDB" id="A0A838XFB3"/>
<evidence type="ECO:0000313" key="3">
    <source>
        <dbReference type="EMBL" id="MBA4607591.1"/>
    </source>
</evidence>